<name>A0A830E7R1_9EURY</name>
<evidence type="ECO:0000259" key="1">
    <source>
        <dbReference type="Pfam" id="PF23993"/>
    </source>
</evidence>
<dbReference type="RefSeq" id="WP_007274340.1">
    <property type="nucleotide sequence ID" value="NZ_BMCI01000004.1"/>
</dbReference>
<dbReference type="AlphaFoldDB" id="A0A830E7R1"/>
<reference evidence="2" key="1">
    <citation type="journal article" date="2014" name="Int. J. Syst. Evol. Microbiol.">
        <title>Complete genome sequence of Corynebacterium casei LMG S-19264T (=DSM 44701T), isolated from a smear-ripened cheese.</title>
        <authorList>
            <consortium name="US DOE Joint Genome Institute (JGI-PGF)"/>
            <person name="Walter F."/>
            <person name="Albersmeier A."/>
            <person name="Kalinowski J."/>
            <person name="Ruckert C."/>
        </authorList>
    </citation>
    <scope>NUCLEOTIDE SEQUENCE</scope>
    <source>
        <strain evidence="2">CCM 7217</strain>
    </source>
</reference>
<sequence length="153" mass="14985">MIRVVLTCLLAVAIAGVVFPAADAARADATTVKVGSMADDIAHAATALAAAEDPTPAGVAGARRHVVLDVPSGSWRAAGVSNLTVRGGDGVELAAGVAGGPTVVRRVGGPRTRVAGDRLVLGPGEHRLRLTLEADAGGSVVVIAPATANSSAA</sequence>
<gene>
    <name evidence="2" type="ORF">GCM10007209_26060</name>
</gene>
<protein>
    <recommendedName>
        <fullName evidence="1">DUF7311 domain-containing protein</fullName>
    </recommendedName>
</protein>
<comment type="caution">
    <text evidence="2">The sequence shown here is derived from an EMBL/GenBank/DDBJ whole genome shotgun (WGS) entry which is preliminary data.</text>
</comment>
<accession>A0A830E7R1</accession>
<organism evidence="2 3">
    <name type="scientific">Haloferax sulfurifontis</name>
    <dbReference type="NCBI Taxonomy" id="255616"/>
    <lineage>
        <taxon>Archaea</taxon>
        <taxon>Methanobacteriati</taxon>
        <taxon>Methanobacteriota</taxon>
        <taxon>Stenosarchaea group</taxon>
        <taxon>Halobacteria</taxon>
        <taxon>Halobacteriales</taxon>
        <taxon>Haloferacaceae</taxon>
        <taxon>Haloferax</taxon>
    </lineage>
</organism>
<dbReference type="EMBL" id="BMCI01000004">
    <property type="protein sequence ID" value="GGC62723.1"/>
    <property type="molecule type" value="Genomic_DNA"/>
</dbReference>
<dbReference type="InterPro" id="IPR055735">
    <property type="entry name" value="DUF7311"/>
</dbReference>
<dbReference type="Pfam" id="PF23993">
    <property type="entry name" value="DUF7311"/>
    <property type="match status" value="1"/>
</dbReference>
<feature type="domain" description="DUF7311" evidence="1">
    <location>
        <begin position="1"/>
        <end position="143"/>
    </location>
</feature>
<reference evidence="2" key="2">
    <citation type="submission" date="2020-09" db="EMBL/GenBank/DDBJ databases">
        <authorList>
            <person name="Sun Q."/>
            <person name="Sedlacek I."/>
        </authorList>
    </citation>
    <scope>NUCLEOTIDE SEQUENCE</scope>
    <source>
        <strain evidence="2">CCM 7217</strain>
    </source>
</reference>
<proteinExistence type="predicted"/>
<evidence type="ECO:0000313" key="3">
    <source>
        <dbReference type="Proteomes" id="UP000646833"/>
    </source>
</evidence>
<dbReference type="Proteomes" id="UP000646833">
    <property type="component" value="Unassembled WGS sequence"/>
</dbReference>
<evidence type="ECO:0000313" key="2">
    <source>
        <dbReference type="EMBL" id="GGC62723.1"/>
    </source>
</evidence>